<proteinExistence type="predicted"/>
<protein>
    <submittedName>
        <fullName evidence="1">Uncharacterized protein</fullName>
    </submittedName>
</protein>
<dbReference type="GeneID" id="92840967"/>
<dbReference type="AlphaFoldDB" id="A0A848D6V8"/>
<evidence type="ECO:0000313" key="2">
    <source>
        <dbReference type="Proteomes" id="UP000561326"/>
    </source>
</evidence>
<gene>
    <name evidence="1" type="ORF">HF838_25735</name>
</gene>
<accession>A0A848D6V8</accession>
<name>A0A848D6V8_ANEAE</name>
<comment type="caution">
    <text evidence="1">The sequence shown here is derived from an EMBL/GenBank/DDBJ whole genome shotgun (WGS) entry which is preliminary data.</text>
</comment>
<dbReference type="EMBL" id="JABAGO010000116">
    <property type="protein sequence ID" value="NMF01581.1"/>
    <property type="molecule type" value="Genomic_DNA"/>
</dbReference>
<organism evidence="1 2">
    <name type="scientific">Aneurinibacillus aneurinilyticus</name>
    <name type="common">Bacillus aneurinolyticus</name>
    <dbReference type="NCBI Taxonomy" id="1391"/>
    <lineage>
        <taxon>Bacteria</taxon>
        <taxon>Bacillati</taxon>
        <taxon>Bacillota</taxon>
        <taxon>Bacilli</taxon>
        <taxon>Bacillales</taxon>
        <taxon>Paenibacillaceae</taxon>
        <taxon>Aneurinibacillus group</taxon>
        <taxon>Aneurinibacillus</taxon>
    </lineage>
</organism>
<evidence type="ECO:0000313" key="1">
    <source>
        <dbReference type="EMBL" id="NMF01581.1"/>
    </source>
</evidence>
<dbReference type="RefSeq" id="WP_021623767.1">
    <property type="nucleotide sequence ID" value="NZ_CABKST010000232.1"/>
</dbReference>
<sequence length="152" mass="17431">MDIIRRDLNELSDIDVDIYTFDSKKLRYGEIMLITFKGYYRTGSAGNSDAMYMRAMGEAALIAWEPSGAILDMSQLTYKWGDKLEIVFDTGARYFYDEPFPTAVVVGPNCEEAVRTLLLGMDSKEPIESVEWVFKDLEAACNYIEQKLEEYK</sequence>
<dbReference type="Proteomes" id="UP000561326">
    <property type="component" value="Unassembled WGS sequence"/>
</dbReference>
<reference evidence="1 2" key="1">
    <citation type="submission" date="2020-04" db="EMBL/GenBank/DDBJ databases">
        <authorList>
            <person name="Hitch T.C.A."/>
            <person name="Wylensek D."/>
            <person name="Clavel T."/>
        </authorList>
    </citation>
    <scope>NUCLEOTIDE SEQUENCE [LARGE SCALE GENOMIC DNA]</scope>
    <source>
        <strain evidence="1 2">WB01_D5_05</strain>
    </source>
</reference>
<dbReference type="OrthoDB" id="2598626at2"/>